<dbReference type="Proteomes" id="UP000320176">
    <property type="component" value="Unassembled WGS sequence"/>
</dbReference>
<reference evidence="2 3" key="1">
    <citation type="submission" date="2019-02" db="EMBL/GenBank/DDBJ databases">
        <title>Deep-cultivation of Planctomycetes and their phenomic and genomic characterization uncovers novel biology.</title>
        <authorList>
            <person name="Wiegand S."/>
            <person name="Jogler M."/>
            <person name="Boedeker C."/>
            <person name="Pinto D."/>
            <person name="Vollmers J."/>
            <person name="Rivas-Marin E."/>
            <person name="Kohn T."/>
            <person name="Peeters S.H."/>
            <person name="Heuer A."/>
            <person name="Rast P."/>
            <person name="Oberbeckmann S."/>
            <person name="Bunk B."/>
            <person name="Jeske O."/>
            <person name="Meyerdierks A."/>
            <person name="Storesund J.E."/>
            <person name="Kallscheuer N."/>
            <person name="Luecker S."/>
            <person name="Lage O.M."/>
            <person name="Pohl T."/>
            <person name="Merkel B.J."/>
            <person name="Hornburger P."/>
            <person name="Mueller R.-W."/>
            <person name="Bruemmer F."/>
            <person name="Labrenz M."/>
            <person name="Spormann A.M."/>
            <person name="Op Den Camp H."/>
            <person name="Overmann J."/>
            <person name="Amann R."/>
            <person name="Jetten M.S.M."/>
            <person name="Mascher T."/>
            <person name="Medema M.H."/>
            <person name="Devos D.P."/>
            <person name="Kaster A.-K."/>
            <person name="Ovreas L."/>
            <person name="Rohde M."/>
            <person name="Galperin M.Y."/>
            <person name="Jogler C."/>
        </authorList>
    </citation>
    <scope>NUCLEOTIDE SEQUENCE [LARGE SCALE GENOMIC DNA]</scope>
    <source>
        <strain evidence="2 3">Pla52n</strain>
    </source>
</reference>
<keyword evidence="3" id="KW-1185">Reference proteome</keyword>
<evidence type="ECO:0000313" key="2">
    <source>
        <dbReference type="EMBL" id="TWU01052.1"/>
    </source>
</evidence>
<sequence length="284" mass="31638">METTMASLGQRHRSVPQHSRMNAKPKLIADIRYYENPGRTEFGNVRHDSLGTLYSIPFRSFGAIGDRFACKLREREFTLPGFDHLYVILTPALPPGIAEPSTLNMDARIRYVDVGLVLDQWDSLDDDAKHDHIVDLTSFAINAFDGTADTLANVAADLKRYRSKLEIIVKTKETSSYRVDVSFQIRPMQEQSIAFVSYTDKRAGQRGRTTLTKLQSANDVYPLCGSIAVRDNTITIKPRSSSRAATITDKYNVPLSVAVDAVLAAHGTEQCGEPEPPMTRDLES</sequence>
<accession>A0A5C6AQ00</accession>
<evidence type="ECO:0000313" key="3">
    <source>
        <dbReference type="Proteomes" id="UP000320176"/>
    </source>
</evidence>
<comment type="caution">
    <text evidence="2">The sequence shown here is derived from an EMBL/GenBank/DDBJ whole genome shotgun (WGS) entry which is preliminary data.</text>
</comment>
<evidence type="ECO:0000256" key="1">
    <source>
        <dbReference type="SAM" id="MobiDB-lite"/>
    </source>
</evidence>
<protein>
    <submittedName>
        <fullName evidence="2">Uncharacterized protein</fullName>
    </submittedName>
</protein>
<organism evidence="2 3">
    <name type="scientific">Stieleria varia</name>
    <dbReference type="NCBI Taxonomy" id="2528005"/>
    <lineage>
        <taxon>Bacteria</taxon>
        <taxon>Pseudomonadati</taxon>
        <taxon>Planctomycetota</taxon>
        <taxon>Planctomycetia</taxon>
        <taxon>Pirellulales</taxon>
        <taxon>Pirellulaceae</taxon>
        <taxon>Stieleria</taxon>
    </lineage>
</organism>
<feature type="region of interest" description="Disordered" evidence="1">
    <location>
        <begin position="1"/>
        <end position="20"/>
    </location>
</feature>
<gene>
    <name evidence="2" type="ORF">Pla52n_44230</name>
</gene>
<proteinExistence type="predicted"/>
<dbReference type="AlphaFoldDB" id="A0A5C6AQ00"/>
<dbReference type="EMBL" id="SJPN01000005">
    <property type="protein sequence ID" value="TWU01052.1"/>
    <property type="molecule type" value="Genomic_DNA"/>
</dbReference>
<name>A0A5C6AQ00_9BACT</name>